<evidence type="ECO:0008006" key="3">
    <source>
        <dbReference type="Google" id="ProtNLM"/>
    </source>
</evidence>
<sequence>MDLFSAKLKQNRLYARNKGRRLFIAAPLPMGSDVLNRLAGQTRSIVAIHMASGASIDAGYLAEQGFHTVCVGDGASLAVLDSWFAGAEPEQQAPASPSAHEPLWGFLAELNDKAEAFLVNDMLIQCVPRHFLLNGVVKGDASLYFPLFTDVLPRRPLGKGSRTTAIVADWFFGYGDSLMAIPLLQDSIDRRRSRGEPVHVLAREKTVPFLRKRLNHCSVLGFMDSYHMYEAITKSDRYVDVILLSLRLTAPKLHHVVELWAQALGDPQLLNRYARTGTAVSPADSLLAEEAVRLRQQYKALIGFQHHTGEAARCWPQRHAEHFAQHCMEAGIGLIPLSPTAHPLPCATDWSRLPLDRALSAVPLLDAVVGIDSVFGHAAALAGIPNLTIWGKNVPHLQKNSPSSFSFLSFRPLYMNYSMVPESNRSEDITPDHVFQRLIEMLDGHLPLKQSRITIEDTLNGFHIEWVKS</sequence>
<protein>
    <recommendedName>
        <fullName evidence="3">ADP-heptose:LPS heptosyltransferase</fullName>
    </recommendedName>
</protein>
<dbReference type="RefSeq" id="WP_111145833.1">
    <property type="nucleotide sequence ID" value="NZ_QKRB01000036.1"/>
</dbReference>
<dbReference type="EMBL" id="QKRB01000036">
    <property type="protein sequence ID" value="PZD96822.1"/>
    <property type="molecule type" value="Genomic_DNA"/>
</dbReference>
<evidence type="ECO:0000313" key="1">
    <source>
        <dbReference type="EMBL" id="PZD96822.1"/>
    </source>
</evidence>
<proteinExistence type="predicted"/>
<dbReference type="OrthoDB" id="2603211at2"/>
<dbReference type="SUPFAM" id="SSF53756">
    <property type="entry name" value="UDP-Glycosyltransferase/glycogen phosphorylase"/>
    <property type="match status" value="1"/>
</dbReference>
<dbReference type="Proteomes" id="UP000249522">
    <property type="component" value="Unassembled WGS sequence"/>
</dbReference>
<dbReference type="AlphaFoldDB" id="A0A2W1LPH2"/>
<reference evidence="1 2" key="1">
    <citation type="submission" date="2018-06" db="EMBL/GenBank/DDBJ databases">
        <title>Paenibacillus imtechensis sp. nov.</title>
        <authorList>
            <person name="Pinnaka A.K."/>
            <person name="Singh H."/>
            <person name="Kaur M."/>
        </authorList>
    </citation>
    <scope>NUCLEOTIDE SEQUENCE [LARGE SCALE GENOMIC DNA]</scope>
    <source>
        <strain evidence="1 2">SMB1</strain>
    </source>
</reference>
<accession>A0A2W1LPH2</accession>
<name>A0A2W1LPH2_9BACL</name>
<evidence type="ECO:0000313" key="2">
    <source>
        <dbReference type="Proteomes" id="UP000249522"/>
    </source>
</evidence>
<gene>
    <name evidence="1" type="ORF">DNH61_06390</name>
</gene>
<comment type="caution">
    <text evidence="1">The sequence shown here is derived from an EMBL/GenBank/DDBJ whole genome shotgun (WGS) entry which is preliminary data.</text>
</comment>
<dbReference type="Gene3D" id="3.40.50.2000">
    <property type="entry name" value="Glycogen Phosphorylase B"/>
    <property type="match status" value="1"/>
</dbReference>
<keyword evidence="2" id="KW-1185">Reference proteome</keyword>
<organism evidence="1 2">
    <name type="scientific">Paenibacillus sambharensis</name>
    <dbReference type="NCBI Taxonomy" id="1803190"/>
    <lineage>
        <taxon>Bacteria</taxon>
        <taxon>Bacillati</taxon>
        <taxon>Bacillota</taxon>
        <taxon>Bacilli</taxon>
        <taxon>Bacillales</taxon>
        <taxon>Paenibacillaceae</taxon>
        <taxon>Paenibacillus</taxon>
    </lineage>
</organism>